<dbReference type="HOGENOM" id="CLU_045794_0_0_0"/>
<dbReference type="SUPFAM" id="SSF53335">
    <property type="entry name" value="S-adenosyl-L-methionine-dependent methyltransferases"/>
    <property type="match status" value="1"/>
</dbReference>
<organism evidence="1">
    <name type="scientific">Vecturithrix granuli</name>
    <dbReference type="NCBI Taxonomy" id="1499967"/>
    <lineage>
        <taxon>Bacteria</taxon>
        <taxon>Candidatus Moduliflexota</taxon>
        <taxon>Candidatus Vecturitrichia</taxon>
        <taxon>Candidatus Vecturitrichales</taxon>
        <taxon>Candidatus Vecturitrichaceae</taxon>
        <taxon>Candidatus Vecturithrix</taxon>
    </lineage>
</organism>
<sequence>MKFLFDLAERGKLPDGLIRLGARLLDRKRLHEVQNGDAEAQRQAMRQFINIMRQSPIAIATHKANEQHYELPPEFFQYVLGKRLKYSACYWPQTVHNLNDAEEAMLALTCERAEIQNAMQILELGCGWGALSLWLAEKYPRNRILAVSNSAPQREFILARCAERGLKNIEVLTADMNDFTTERRFDRVLSIEMFEHIRNWDRLLTKIANWLQPQGKLFIHIFTHKEWAYTYEVEGEDNWMGRHFFTGGMMPSDDLLLYFQDHLILEDHWRLNGIHYQKTAEAWLKNLDAHRSEILPIMKDVYGEDQAETWLQRWRMFFIACAELWGFHRGQEWLVSHYRLRKH</sequence>
<accession>A0A081BVF0</accession>
<evidence type="ECO:0000313" key="1">
    <source>
        <dbReference type="EMBL" id="GAK56305.1"/>
    </source>
</evidence>
<keyword evidence="2" id="KW-1185">Reference proteome</keyword>
<proteinExistence type="predicted"/>
<dbReference type="CDD" id="cd02440">
    <property type="entry name" value="AdoMet_MTases"/>
    <property type="match status" value="1"/>
</dbReference>
<dbReference type="EMBL" id="DF820464">
    <property type="protein sequence ID" value="GAK56305.1"/>
    <property type="molecule type" value="Genomic_DNA"/>
</dbReference>
<evidence type="ECO:0000313" key="2">
    <source>
        <dbReference type="Proteomes" id="UP000030661"/>
    </source>
</evidence>
<dbReference type="PANTHER" id="PTHR43832:SF1">
    <property type="entry name" value="S-ADENOSYL-L-METHIONINE-DEPENDENT METHYLTRANSFERASES SUPERFAMILY PROTEIN"/>
    <property type="match status" value="1"/>
</dbReference>
<dbReference type="PANTHER" id="PTHR43832">
    <property type="match status" value="1"/>
</dbReference>
<reference evidence="1" key="1">
    <citation type="journal article" date="2015" name="PeerJ">
        <title>First genomic representation of candidate bacterial phylum KSB3 points to enhanced environmental sensing as a trigger of wastewater bulking.</title>
        <authorList>
            <person name="Sekiguchi Y."/>
            <person name="Ohashi A."/>
            <person name="Parks D.H."/>
            <person name="Yamauchi T."/>
            <person name="Tyson G.W."/>
            <person name="Hugenholtz P."/>
        </authorList>
    </citation>
    <scope>NUCLEOTIDE SEQUENCE [LARGE SCALE GENOMIC DNA]</scope>
</reference>
<dbReference type="Pfam" id="PF02353">
    <property type="entry name" value="CMAS"/>
    <property type="match status" value="1"/>
</dbReference>
<dbReference type="Proteomes" id="UP000030661">
    <property type="component" value="Unassembled WGS sequence"/>
</dbReference>
<dbReference type="Gene3D" id="3.40.50.150">
    <property type="entry name" value="Vaccinia Virus protein VP39"/>
    <property type="match status" value="1"/>
</dbReference>
<protein>
    <submittedName>
        <fullName evidence="1">Cyclopropane-fatty-acyl-phospholipid synthase, putative</fullName>
    </submittedName>
</protein>
<dbReference type="InterPro" id="IPR029063">
    <property type="entry name" value="SAM-dependent_MTases_sf"/>
</dbReference>
<dbReference type="AlphaFoldDB" id="A0A081BVF0"/>
<dbReference type="STRING" id="1499967.U27_03267"/>
<gene>
    <name evidence="1" type="ORF">U27_03267</name>
</gene>
<name>A0A081BVF0_VECG1</name>
<dbReference type="FunFam" id="3.40.50.150:FF:000554">
    <property type="entry name" value="Cation-transporting ATPase"/>
    <property type="match status" value="1"/>
</dbReference>
<dbReference type="eggNOG" id="COG2230">
    <property type="taxonomic scope" value="Bacteria"/>
</dbReference>